<reference evidence="1 2" key="1">
    <citation type="submission" date="2018-01" db="EMBL/GenBank/DDBJ databases">
        <authorList>
            <person name="Gaut B.S."/>
            <person name="Morton B.R."/>
            <person name="Clegg M.T."/>
            <person name="Duvall M.R."/>
        </authorList>
    </citation>
    <scope>NUCLEOTIDE SEQUENCE [LARGE SCALE GENOMIC DNA]</scope>
    <source>
        <strain evidence="1">GP69</strain>
    </source>
</reference>
<keyword evidence="2" id="KW-1185">Reference proteome</keyword>
<protein>
    <submittedName>
        <fullName evidence="1">Uncharacterized protein</fullName>
    </submittedName>
</protein>
<dbReference type="EMBL" id="OFSM01000020">
    <property type="protein sequence ID" value="SOY30927.1"/>
    <property type="molecule type" value="Genomic_DNA"/>
</dbReference>
<evidence type="ECO:0000313" key="1">
    <source>
        <dbReference type="EMBL" id="SOY30927.1"/>
    </source>
</evidence>
<dbReference type="Proteomes" id="UP000236311">
    <property type="component" value="Unassembled WGS sequence"/>
</dbReference>
<gene>
    <name evidence="1" type="ORF">AMURIS_03661</name>
</gene>
<dbReference type="RefSeq" id="WP_103240938.1">
    <property type="nucleotide sequence ID" value="NZ_JANJZD010000020.1"/>
</dbReference>
<accession>A0A2K4ZKC1</accession>
<sequence>MTELPISDFMQDYYKKEGITFTDSERATILWNSPVPLPKAEILEALREIADTTADEALRAQIHERLDTERERLQLFEESDGRCFFICAPDDSGRETGWHCRYFTTLEAAVAYGRDEAQGTFKVEKEFFWDMIDGCSPDDGADMMGGLAWYTEDGMLLGCECYPYMSEEIAVRFSHGDPSRFEDVYIPLQSPFEAGDIVRMVGDTRPAVVQVSQEEWRQSLERDTNGPRTIPPAYDNTRLTVEFLYDDGEMHHGHPALLSLERIDQWEDGHEWELLQSASRLIREEKGIG</sequence>
<evidence type="ECO:0000313" key="2">
    <source>
        <dbReference type="Proteomes" id="UP000236311"/>
    </source>
</evidence>
<name>A0A2K4ZKC1_9FIRM</name>
<dbReference type="OrthoDB" id="1999725at2"/>
<proteinExistence type="predicted"/>
<organism evidence="1 2">
    <name type="scientific">Acetatifactor muris</name>
    <dbReference type="NCBI Taxonomy" id="879566"/>
    <lineage>
        <taxon>Bacteria</taxon>
        <taxon>Bacillati</taxon>
        <taxon>Bacillota</taxon>
        <taxon>Clostridia</taxon>
        <taxon>Lachnospirales</taxon>
        <taxon>Lachnospiraceae</taxon>
        <taxon>Acetatifactor</taxon>
    </lineage>
</organism>
<dbReference type="AlphaFoldDB" id="A0A2K4ZKC1"/>